<sequence length="317" mass="35826">MASQTEEHIDPVDVLAAVVQVHHLLIRFDHAFVGLSGTIARLTHTFQRSQGIPNFFERDDFLEMRWPRLVVHVRPHQFTEACRVVQASATFFVAIASTYDNRPRSVHFILAKQVDPAIPSSGEWRRENCMIERGVNGRNRLHIPTELAVIATLRRLQPVFDYPEHEIAQGFTEGHPPPLPHDLLALHAECQVQLALDNLQCGSAGFLSRTAWQREVPRLMSAHEYAERSDRLRAIFMASTPASETGEKPLNRLVWEAAIMEADLCGAPADYASEEERNRAAKRHLAKLVLGWKDAVEMLGRLFSIPYPSVHDPLSRA</sequence>
<organism evidence="1 2">
    <name type="scientific">Rhodotorula toruloides</name>
    <name type="common">Yeast</name>
    <name type="synonym">Rhodosporidium toruloides</name>
    <dbReference type="NCBI Taxonomy" id="5286"/>
    <lineage>
        <taxon>Eukaryota</taxon>
        <taxon>Fungi</taxon>
        <taxon>Dikarya</taxon>
        <taxon>Basidiomycota</taxon>
        <taxon>Pucciniomycotina</taxon>
        <taxon>Microbotryomycetes</taxon>
        <taxon>Sporidiobolales</taxon>
        <taxon>Sporidiobolaceae</taxon>
        <taxon>Rhodotorula</taxon>
    </lineage>
</organism>
<dbReference type="AlphaFoldDB" id="A0A511KGA5"/>
<name>A0A511KGA5_RHOTO</name>
<accession>A0A511KGA5</accession>
<dbReference type="Proteomes" id="UP000321518">
    <property type="component" value="Unassembled WGS sequence"/>
</dbReference>
<gene>
    <name evidence="1" type="ORF">Rt10032_c08g3428</name>
</gene>
<evidence type="ECO:0000313" key="1">
    <source>
        <dbReference type="EMBL" id="GEM09411.1"/>
    </source>
</evidence>
<evidence type="ECO:0000313" key="2">
    <source>
        <dbReference type="Proteomes" id="UP000321518"/>
    </source>
</evidence>
<proteinExistence type="predicted"/>
<dbReference type="OrthoDB" id="10364802at2759"/>
<comment type="caution">
    <text evidence="1">The sequence shown here is derived from an EMBL/GenBank/DDBJ whole genome shotgun (WGS) entry which is preliminary data.</text>
</comment>
<dbReference type="EMBL" id="BJWK01000008">
    <property type="protein sequence ID" value="GEM09411.1"/>
    <property type="molecule type" value="Genomic_DNA"/>
</dbReference>
<reference evidence="1 2" key="1">
    <citation type="submission" date="2019-07" db="EMBL/GenBank/DDBJ databases">
        <title>Rhodotorula toruloides NBRC10032 genome sequencing.</title>
        <authorList>
            <person name="Shida Y."/>
            <person name="Takaku H."/>
            <person name="Ogasawara W."/>
            <person name="Mori K."/>
        </authorList>
    </citation>
    <scope>NUCLEOTIDE SEQUENCE [LARGE SCALE GENOMIC DNA]</scope>
    <source>
        <strain evidence="1 2">NBRC10032</strain>
    </source>
</reference>
<protein>
    <submittedName>
        <fullName evidence="1">Proteophosphoglycan 5</fullName>
    </submittedName>
</protein>